<evidence type="ECO:0000313" key="5">
    <source>
        <dbReference type="Proteomes" id="UP001622731"/>
    </source>
</evidence>
<dbReference type="NCBIfam" id="NF033679">
    <property type="entry name" value="DNRLRE_dom"/>
    <property type="match status" value="1"/>
</dbReference>
<dbReference type="RefSeq" id="WP_158709881.1">
    <property type="nucleotide sequence ID" value="NZ_CP108200.1"/>
</dbReference>
<dbReference type="PANTHER" id="PTHR13412:SF0">
    <property type="entry name" value="T-CELL IMMUNOMODULATORY PROTEIN"/>
    <property type="match status" value="1"/>
</dbReference>
<feature type="chain" id="PRO_5047314317" evidence="2">
    <location>
        <begin position="23"/>
        <end position="1467"/>
    </location>
</feature>
<dbReference type="Gene3D" id="2.90.10.10">
    <property type="entry name" value="Bulb-type lectin domain"/>
    <property type="match status" value="2"/>
</dbReference>
<organism evidence="4 5">
    <name type="scientific">Streptomyces anthocyanicus</name>
    <dbReference type="NCBI Taxonomy" id="68174"/>
    <lineage>
        <taxon>Bacteria</taxon>
        <taxon>Bacillati</taxon>
        <taxon>Actinomycetota</taxon>
        <taxon>Actinomycetes</taxon>
        <taxon>Kitasatosporales</taxon>
        <taxon>Streptomycetaceae</taxon>
        <taxon>Streptomyces</taxon>
        <taxon>Streptomyces violaceoruber group</taxon>
    </lineage>
</organism>
<gene>
    <name evidence="4" type="ORF">OHB34_04930</name>
</gene>
<dbReference type="Gene3D" id="2.40.128.340">
    <property type="match status" value="4"/>
</dbReference>
<protein>
    <submittedName>
        <fullName evidence="4">FG-GAP-like repeat-containing protein</fullName>
    </submittedName>
</protein>
<dbReference type="PANTHER" id="PTHR13412">
    <property type="entry name" value="T-CELL IMMUNOMODULATORY PROTEIN HOMOLOG"/>
    <property type="match status" value="1"/>
</dbReference>
<evidence type="ECO:0000313" key="4">
    <source>
        <dbReference type="EMBL" id="WTR93478.1"/>
    </source>
</evidence>
<dbReference type="SUPFAM" id="SSF51110">
    <property type="entry name" value="alpha-D-mannose-specific plant lectins"/>
    <property type="match status" value="1"/>
</dbReference>
<dbReference type="Proteomes" id="UP001622731">
    <property type="component" value="Chromosome"/>
</dbReference>
<reference evidence="4 5" key="1">
    <citation type="submission" date="2022-10" db="EMBL/GenBank/DDBJ databases">
        <title>The complete genomes of actinobacterial strains from the NBC collection.</title>
        <authorList>
            <person name="Joergensen T.S."/>
            <person name="Alvarez Arevalo M."/>
            <person name="Sterndorff E.B."/>
            <person name="Faurdal D."/>
            <person name="Vuksanovic O."/>
            <person name="Mourched A.-S."/>
            <person name="Charusanti P."/>
            <person name="Shaw S."/>
            <person name="Blin K."/>
            <person name="Weber T."/>
        </authorList>
    </citation>
    <scope>NUCLEOTIDE SEQUENCE [LARGE SCALE GENOMIC DNA]</scope>
    <source>
        <strain evidence="4 5">NBC_00116</strain>
    </source>
</reference>
<dbReference type="SMART" id="SM00108">
    <property type="entry name" value="B_lectin"/>
    <property type="match status" value="1"/>
</dbReference>
<dbReference type="InterPro" id="IPR028994">
    <property type="entry name" value="Integrin_alpha_N"/>
</dbReference>
<dbReference type="InterPro" id="IPR001480">
    <property type="entry name" value="Bulb-type_lectin_dom"/>
</dbReference>
<feature type="domain" description="Bulb-type lectin" evidence="3">
    <location>
        <begin position="986"/>
        <end position="1112"/>
    </location>
</feature>
<dbReference type="Pfam" id="PF13517">
    <property type="entry name" value="FG-GAP_3"/>
    <property type="match status" value="2"/>
</dbReference>
<dbReference type="SUPFAM" id="SSF69318">
    <property type="entry name" value="Integrin alpha N-terminal domain"/>
    <property type="match status" value="2"/>
</dbReference>
<keyword evidence="5" id="KW-1185">Reference proteome</keyword>
<accession>A0ABZ1LQY3</accession>
<dbReference type="InterPro" id="IPR036426">
    <property type="entry name" value="Bulb-type_lectin_dom_sf"/>
</dbReference>
<dbReference type="Gene3D" id="2.130.10.130">
    <property type="entry name" value="Integrin alpha, N-terminal"/>
    <property type="match status" value="1"/>
</dbReference>
<proteinExistence type="predicted"/>
<evidence type="ECO:0000259" key="3">
    <source>
        <dbReference type="PROSITE" id="PS50927"/>
    </source>
</evidence>
<dbReference type="PROSITE" id="PS50927">
    <property type="entry name" value="BULB_LECTIN"/>
    <property type="match status" value="1"/>
</dbReference>
<feature type="signal peptide" evidence="2">
    <location>
        <begin position="1"/>
        <end position="22"/>
    </location>
</feature>
<keyword evidence="1 2" id="KW-0732">Signal</keyword>
<dbReference type="Gene3D" id="2.60.40.10">
    <property type="entry name" value="Immunoglobulins"/>
    <property type="match status" value="1"/>
</dbReference>
<evidence type="ECO:0000256" key="1">
    <source>
        <dbReference type="ARBA" id="ARBA00022729"/>
    </source>
</evidence>
<dbReference type="EMBL" id="CP108200">
    <property type="protein sequence ID" value="WTR93478.1"/>
    <property type="molecule type" value="Genomic_DNA"/>
</dbReference>
<dbReference type="InterPro" id="IPR024881">
    <property type="entry name" value="Tip"/>
</dbReference>
<sequence length="1467" mass="156518">MAISLAAAVAVPSALSVPAASAAVSSTVADAEAASDPVADGSKSEEDYALEQAAATGQPYELLSARTESSDTWALPDGTWSVKRHGTPVRMLRNGAWIPTDPTLQFAPDGRVSPKASTVAVSFSGGGSGPMLTGVKDGRTLSLTWPKALPKPTLAENVATYADVLPGVDLQLKAEVEGFSQLLVVNTPEAARNPELASLKYELDTVGVTVSTDSETGTVTAANPAGQTVFTSPSPLMWDSTTITSAGTSSAVKALASEGETPADAFVPPPGAQDAHMPTTVSGDTLEITPDQELLTGSDTRYPVYIDPSWAWGERQNWTRVYKAYPKNSYWNSKDVLRVGYEAQSGGSNRISRSFFQLGVADVKGAKIKSATFRIRNTWSWSCQSRPVELHSVGAISKKTTWNNQPTKGALLDTVNDSKGWSQTEDCAAGNLEFDATSPVATAAAKGAASINLGLYASNEADTFGWKKFDPKSFTLEIKYNNPPKKPSGLGTNPRTACTGGGLIGNARVSIYAKIDDKDAGNLTAQYQVFKSGSSTALVDKSIPAAKGKIATLAVPDVYLPTGSYTWRVRGKDHDGDYSPWSTTCTFDVDRTRPGNPPVITSSDGKFPSGEAGWPTVTGKAREAGQFTFAPNGVTDVDHYIWFTDHQPDLGTAAPGTPVTITPPGYGPHLVHAYSVDKAGNRSDTATYLYYATRSTTRDEPGDLNGDGHRDIWSIDSNGTLLTYAGQGNGDFASATNGGGRSFAGASVNSRGDWGQDGYNDLVVLESSEANQNKRLRTYSNAAGNGVVEEASATELTVSCPIKDPGLGCDYGEDWDGDDHWHNAEQVVTPGDLNGDGNPDLLVKQGKRLWAYYGNRTTMMLDSGRAPVLVGDSDWDRFTVIAPGDLNNDQVPDLWLRDDTSGDVYRADGKRGPDGYLDPTTWGTANRTKIATGFTATAYPAIGSVGDVTGDSLADLWARKADNTMYGWPGKTPGSDGITFGSAYQIDGVTGGTHIPAGTTLTAGQSYTTRSAKLTMQDDGNLVITSNADNVLWQSKTGGNPGAKAVMQSDGNLAVISSSDARLWSTNLVKSSADGPGIVTPELTAHGYALLQDRGNLVLYNAKGQSVWSSGTHTRHDYNNDGRSDIANWYSFHDDHDGLHTFLTNSDGAFKDPFVSYESPVNMWNINTMKTVTGDFNGDGHGDMAVWYTYSDNSAKLFTALGKPDGGFNTPVASWKSAPNSWHLPFVTLESGDFNGDGRDDIAVWYAYSAGHDTLFTFTANIKGGFNAPFASHTQQAGRWDVKESKFATGDFDGDGRDDLAALYGYPDGSLKMHTFRTNPTGGFTSNVMSWTSTNWGSFDRSIVHAGDFNGDGIDDIAVWYDRADGKDALHTLTSLSNRDGTFSAPTQGWISAEGVNWYNPHIQIVPGDYNGDGRDDIGAMYGYDNGTVRMFTWISTANGTFTPPTAGWSTPSGWTFSNVTLLRPYN</sequence>
<dbReference type="InterPro" id="IPR013783">
    <property type="entry name" value="Ig-like_fold"/>
</dbReference>
<evidence type="ECO:0000256" key="2">
    <source>
        <dbReference type="SAM" id="SignalP"/>
    </source>
</evidence>
<name>A0ABZ1LQY3_9ACTN</name>
<dbReference type="InterPro" id="IPR013517">
    <property type="entry name" value="FG-GAP"/>
</dbReference>